<reference evidence="1 2" key="1">
    <citation type="journal article" date="2019" name="Mol. Biol. Evol.">
        <title>Blast fungal genomes show frequent chromosomal changes, gene gains and losses, and effector gene turnover.</title>
        <authorList>
            <person name="Gomez Luciano L.B."/>
            <person name="Jason Tsai I."/>
            <person name="Chuma I."/>
            <person name="Tosa Y."/>
            <person name="Chen Y.H."/>
            <person name="Li J.Y."/>
            <person name="Li M.Y."/>
            <person name="Jade Lu M.Y."/>
            <person name="Nakayashiki H."/>
            <person name="Li W.H."/>
        </authorList>
    </citation>
    <scope>NUCLEOTIDE SEQUENCE [LARGE SCALE GENOMIC DNA]</scope>
    <source>
        <strain evidence="1">MZ5-1-6</strain>
    </source>
</reference>
<sequence>MAGGNAAGDKLRPFCILKNWSETDPITAKYYTTLCEAKTILYMSDEGFSNQETMFNWICHFNKLTWRKAAEVQRLGSPSLEEWFGYSAYVKFTEMMDTFDSNQLNGGMEREDGHPRIWRWLVLGGATGRLSIGIIDYCLRFDIQILTLPAHSGQRMHPIRQGPCQFLKTRDLNKLLDVSRYQTDDEDFVSVFQRQMDRKFMTGQLMMGFDDSSIWPLEESRVLDYLPRPANP</sequence>
<proteinExistence type="predicted"/>
<dbReference type="AlphaFoldDB" id="A0A4P7NPU9"/>
<organism evidence="1 2">
    <name type="scientific">Pyricularia oryzae</name>
    <name type="common">Rice blast fungus</name>
    <name type="synonym">Magnaporthe oryzae</name>
    <dbReference type="NCBI Taxonomy" id="318829"/>
    <lineage>
        <taxon>Eukaryota</taxon>
        <taxon>Fungi</taxon>
        <taxon>Dikarya</taxon>
        <taxon>Ascomycota</taxon>
        <taxon>Pezizomycotina</taxon>
        <taxon>Sordariomycetes</taxon>
        <taxon>Sordariomycetidae</taxon>
        <taxon>Magnaporthales</taxon>
        <taxon>Pyriculariaceae</taxon>
        <taxon>Pyricularia</taxon>
    </lineage>
</organism>
<gene>
    <name evidence="1" type="ORF">PoMZ_05896</name>
</gene>
<dbReference type="VEuPathDB" id="FungiDB:M_BR32_EuGene_00141831"/>
<name>A0A4P7NPU9_PYROR</name>
<evidence type="ECO:0000313" key="1">
    <source>
        <dbReference type="EMBL" id="QBZ64202.1"/>
    </source>
</evidence>
<dbReference type="Proteomes" id="UP000294847">
    <property type="component" value="Chromosome 6"/>
</dbReference>
<evidence type="ECO:0008006" key="3">
    <source>
        <dbReference type="Google" id="ProtNLM"/>
    </source>
</evidence>
<evidence type="ECO:0000313" key="2">
    <source>
        <dbReference type="Proteomes" id="UP000294847"/>
    </source>
</evidence>
<dbReference type="EMBL" id="CP034209">
    <property type="protein sequence ID" value="QBZ64202.1"/>
    <property type="molecule type" value="Genomic_DNA"/>
</dbReference>
<protein>
    <recommendedName>
        <fullName evidence="3">DDE-1 domain-containing protein</fullName>
    </recommendedName>
</protein>
<accession>A0A4P7NPU9</accession>